<proteinExistence type="inferred from homology"/>
<comment type="caution">
    <text evidence="3">The sequence shown here is derived from an EMBL/GenBank/DDBJ whole genome shotgun (WGS) entry which is preliminary data.</text>
</comment>
<accession>A0ABD1T211</accession>
<dbReference type="Pfam" id="PF13561">
    <property type="entry name" value="adh_short_C2"/>
    <property type="match status" value="1"/>
</dbReference>
<dbReference type="PANTHER" id="PTHR48107">
    <property type="entry name" value="NADPH-DEPENDENT ALDEHYDE REDUCTASE-LIKE PROTEIN, CHLOROPLASTIC-RELATED"/>
    <property type="match status" value="1"/>
</dbReference>
<dbReference type="InterPro" id="IPR036291">
    <property type="entry name" value="NAD(P)-bd_dom_sf"/>
</dbReference>
<dbReference type="AlphaFoldDB" id="A0ABD1T211"/>
<comment type="similarity">
    <text evidence="1">Belongs to the short-chain dehydrogenases/reductases (SDR) family.</text>
</comment>
<gene>
    <name evidence="3" type="ORF">Adt_22395</name>
</gene>
<evidence type="ECO:0000256" key="2">
    <source>
        <dbReference type="ARBA" id="ARBA00023002"/>
    </source>
</evidence>
<protein>
    <submittedName>
        <fullName evidence="3">Glucose and ribitol dehydrogenase2</fullName>
    </submittedName>
</protein>
<dbReference type="Gene3D" id="3.40.50.720">
    <property type="entry name" value="NAD(P)-binding Rossmann-like Domain"/>
    <property type="match status" value="1"/>
</dbReference>
<dbReference type="PRINTS" id="PR00081">
    <property type="entry name" value="GDHRDH"/>
</dbReference>
<evidence type="ECO:0000256" key="1">
    <source>
        <dbReference type="ARBA" id="ARBA00006484"/>
    </source>
</evidence>
<keyword evidence="2" id="KW-0560">Oxidoreductase</keyword>
<keyword evidence="4" id="KW-1185">Reference proteome</keyword>
<dbReference type="PANTHER" id="PTHR48107:SF16">
    <property type="entry name" value="NADPH-DEPENDENT ALDEHYDE REDUCTASE 1, CHLOROPLASTIC"/>
    <property type="match status" value="1"/>
</dbReference>
<organism evidence="3 4">
    <name type="scientific">Abeliophyllum distichum</name>
    <dbReference type="NCBI Taxonomy" id="126358"/>
    <lineage>
        <taxon>Eukaryota</taxon>
        <taxon>Viridiplantae</taxon>
        <taxon>Streptophyta</taxon>
        <taxon>Embryophyta</taxon>
        <taxon>Tracheophyta</taxon>
        <taxon>Spermatophyta</taxon>
        <taxon>Magnoliopsida</taxon>
        <taxon>eudicotyledons</taxon>
        <taxon>Gunneridae</taxon>
        <taxon>Pentapetalae</taxon>
        <taxon>asterids</taxon>
        <taxon>lamiids</taxon>
        <taxon>Lamiales</taxon>
        <taxon>Oleaceae</taxon>
        <taxon>Forsythieae</taxon>
        <taxon>Abeliophyllum</taxon>
    </lineage>
</organism>
<evidence type="ECO:0000313" key="4">
    <source>
        <dbReference type="Proteomes" id="UP001604336"/>
    </source>
</evidence>
<dbReference type="InterPro" id="IPR002347">
    <property type="entry name" value="SDR_fam"/>
</dbReference>
<dbReference type="Proteomes" id="UP001604336">
    <property type="component" value="Unassembled WGS sequence"/>
</dbReference>
<dbReference type="EMBL" id="JBFOLK010000006">
    <property type="protein sequence ID" value="KAL2506774.1"/>
    <property type="molecule type" value="Genomic_DNA"/>
</dbReference>
<sequence length="158" mass="17622">MIESSTYVSHCRLIAICNECRYAMKHVKEGSCIINTTSVQAYLRSPSSLEYQSTKGAIVAFTRGLTLELIHRGIRVNGVAPRPVWTLVQVVVQPEDKVTTLGSETPMDRDAQPHEIAPSYVFLASQDSLYYTAQVLHNNGAFYFVISFSNTLKYTSNP</sequence>
<reference evidence="4" key="1">
    <citation type="submission" date="2024-07" db="EMBL/GenBank/DDBJ databases">
        <title>Two chromosome-level genome assemblies of Korean endemic species Abeliophyllum distichum and Forsythia ovata (Oleaceae).</title>
        <authorList>
            <person name="Jang H."/>
        </authorList>
    </citation>
    <scope>NUCLEOTIDE SEQUENCE [LARGE SCALE GENOMIC DNA]</scope>
</reference>
<dbReference type="GO" id="GO:0016614">
    <property type="term" value="F:oxidoreductase activity, acting on CH-OH group of donors"/>
    <property type="evidence" value="ECO:0007669"/>
    <property type="project" value="UniProtKB-ARBA"/>
</dbReference>
<name>A0ABD1T211_9LAMI</name>
<evidence type="ECO:0000313" key="3">
    <source>
        <dbReference type="EMBL" id="KAL2506774.1"/>
    </source>
</evidence>
<dbReference type="SUPFAM" id="SSF51735">
    <property type="entry name" value="NAD(P)-binding Rossmann-fold domains"/>
    <property type="match status" value="1"/>
</dbReference>